<keyword evidence="3" id="KW-0489">Methyltransferase</keyword>
<keyword evidence="7" id="KW-0238">DNA-binding</keyword>
<keyword evidence="6" id="KW-0680">Restriction system</keyword>
<keyword evidence="4" id="KW-0808">Transferase</keyword>
<dbReference type="InterPro" id="IPR029063">
    <property type="entry name" value="SAM-dependent_MTases_sf"/>
</dbReference>
<dbReference type="Pfam" id="PF01555">
    <property type="entry name" value="N6_N4_Mtase"/>
    <property type="match status" value="2"/>
</dbReference>
<evidence type="ECO:0000256" key="8">
    <source>
        <dbReference type="ARBA" id="ARBA00049120"/>
    </source>
</evidence>
<dbReference type="InterPro" id="IPR017985">
    <property type="entry name" value="MeTrfase_CN4_CS"/>
</dbReference>
<dbReference type="GO" id="GO:0003677">
    <property type="term" value="F:DNA binding"/>
    <property type="evidence" value="ECO:0007669"/>
    <property type="project" value="UniProtKB-KW"/>
</dbReference>
<organism evidence="10">
    <name type="scientific">Desulfofervidus auxilii</name>
    <dbReference type="NCBI Taxonomy" id="1621989"/>
    <lineage>
        <taxon>Bacteria</taxon>
        <taxon>Pseudomonadati</taxon>
        <taxon>Thermodesulfobacteriota</taxon>
        <taxon>Candidatus Desulfofervidia</taxon>
        <taxon>Candidatus Desulfofervidales</taxon>
        <taxon>Candidatus Desulfofervidaceae</taxon>
        <taxon>Candidatus Desulfofervidus</taxon>
    </lineage>
</organism>
<evidence type="ECO:0000259" key="9">
    <source>
        <dbReference type="Pfam" id="PF01555"/>
    </source>
</evidence>
<sequence length="375" mass="43493">MIIIMITYDDHKLKKYKKLLVDKTELGKLATFYENKKLPVYNWFYYKEAFSRGLVVKILEKYKIRNGVVLDPFCGAGTTLLTCKEMGVNSVGFDVLPVSVFSAVVKTRDYDIDVLKEHIKNLLKMKFSDVKNYAIPLILKKAFDSTTLKRIFFYHEKVNEIGDFYVRGFLKLALINAAMSVSFAYRDGAVIKFRKRKTMPFKVALKRNLKRMIREYKYFTKNQIFKTKTYVGFGDARSLPLKNNSVNAIITSPPYLGQPDYQRAYEIENTFIEYYSKKSAPNFIDSKSSEGYFKDIHAVLKELHRVCKPDSPIAFVVANAYIDKNVECDLIISKIAEDLGFEVRKIFVLNKRYALKNRTKKVGVLRESLIEMVKI</sequence>
<feature type="domain" description="DNA methylase N-4/N-6" evidence="9">
    <location>
        <begin position="35"/>
        <end position="95"/>
    </location>
</feature>
<dbReference type="EMBL" id="DQWQ01000073">
    <property type="protein sequence ID" value="HDD35476.1"/>
    <property type="molecule type" value="Genomic_DNA"/>
</dbReference>
<gene>
    <name evidence="10" type="ORF">ENF30_01610</name>
</gene>
<name>A0A7V0IA40_DESA2</name>
<dbReference type="PROSITE" id="PS00093">
    <property type="entry name" value="N4_MTASE"/>
    <property type="match status" value="1"/>
</dbReference>
<dbReference type="Gene3D" id="3.40.50.150">
    <property type="entry name" value="Vaccinia Virus protein VP39"/>
    <property type="match status" value="2"/>
</dbReference>
<dbReference type="GO" id="GO:0015667">
    <property type="term" value="F:site-specific DNA-methyltransferase (cytosine-N4-specific) activity"/>
    <property type="evidence" value="ECO:0007669"/>
    <property type="project" value="UniProtKB-EC"/>
</dbReference>
<evidence type="ECO:0000256" key="3">
    <source>
        <dbReference type="ARBA" id="ARBA00022603"/>
    </source>
</evidence>
<accession>A0A7V0IA40</accession>
<evidence type="ECO:0000256" key="7">
    <source>
        <dbReference type="ARBA" id="ARBA00023125"/>
    </source>
</evidence>
<protein>
    <recommendedName>
        <fullName evidence="2">site-specific DNA-methyltransferase (cytosine-N(4)-specific)</fullName>
        <ecNumber evidence="2">2.1.1.113</ecNumber>
    </recommendedName>
</protein>
<dbReference type="SUPFAM" id="SSF53335">
    <property type="entry name" value="S-adenosyl-L-methionine-dependent methyltransferases"/>
    <property type="match status" value="2"/>
</dbReference>
<comment type="catalytic activity">
    <reaction evidence="8">
        <text>a 2'-deoxycytidine in DNA + S-adenosyl-L-methionine = an N(4)-methyl-2'-deoxycytidine in DNA + S-adenosyl-L-homocysteine + H(+)</text>
        <dbReference type="Rhea" id="RHEA:16857"/>
        <dbReference type="Rhea" id="RHEA-COMP:11369"/>
        <dbReference type="Rhea" id="RHEA-COMP:13674"/>
        <dbReference type="ChEBI" id="CHEBI:15378"/>
        <dbReference type="ChEBI" id="CHEBI:57856"/>
        <dbReference type="ChEBI" id="CHEBI:59789"/>
        <dbReference type="ChEBI" id="CHEBI:85452"/>
        <dbReference type="ChEBI" id="CHEBI:137933"/>
        <dbReference type="EC" id="2.1.1.113"/>
    </reaction>
</comment>
<keyword evidence="5" id="KW-0949">S-adenosyl-L-methionine</keyword>
<comment type="caution">
    <text evidence="10">The sequence shown here is derived from an EMBL/GenBank/DDBJ whole genome shotgun (WGS) entry which is preliminary data.</text>
</comment>
<dbReference type="InterPro" id="IPR002941">
    <property type="entry name" value="DNA_methylase_N4/N6"/>
</dbReference>
<dbReference type="AlphaFoldDB" id="A0A7V0IA40"/>
<evidence type="ECO:0000256" key="6">
    <source>
        <dbReference type="ARBA" id="ARBA00022747"/>
    </source>
</evidence>
<reference evidence="10" key="1">
    <citation type="journal article" date="2020" name="mSystems">
        <title>Genome- and Community-Level Interaction Insights into Carbon Utilization and Element Cycling Functions of Hydrothermarchaeota in Hydrothermal Sediment.</title>
        <authorList>
            <person name="Zhou Z."/>
            <person name="Liu Y."/>
            <person name="Xu W."/>
            <person name="Pan J."/>
            <person name="Luo Z.H."/>
            <person name="Li M."/>
        </authorList>
    </citation>
    <scope>NUCLEOTIDE SEQUENCE [LARGE SCALE GENOMIC DNA]</scope>
    <source>
        <strain evidence="10">HyVt-113</strain>
    </source>
</reference>
<evidence type="ECO:0000256" key="1">
    <source>
        <dbReference type="ARBA" id="ARBA00010203"/>
    </source>
</evidence>
<dbReference type="GO" id="GO:0009307">
    <property type="term" value="P:DNA restriction-modification system"/>
    <property type="evidence" value="ECO:0007669"/>
    <property type="project" value="UniProtKB-KW"/>
</dbReference>
<dbReference type="EC" id="2.1.1.113" evidence="2"/>
<proteinExistence type="inferred from homology"/>
<dbReference type="Proteomes" id="UP000885706">
    <property type="component" value="Unassembled WGS sequence"/>
</dbReference>
<dbReference type="GO" id="GO:0008170">
    <property type="term" value="F:N-methyltransferase activity"/>
    <property type="evidence" value="ECO:0007669"/>
    <property type="project" value="InterPro"/>
</dbReference>
<comment type="similarity">
    <text evidence="1">Belongs to the N(4)/N(6)-methyltransferase family. N(4) subfamily.</text>
</comment>
<evidence type="ECO:0000256" key="4">
    <source>
        <dbReference type="ARBA" id="ARBA00022679"/>
    </source>
</evidence>
<evidence type="ECO:0000313" key="10">
    <source>
        <dbReference type="EMBL" id="HDD35476.1"/>
    </source>
</evidence>
<evidence type="ECO:0000256" key="5">
    <source>
        <dbReference type="ARBA" id="ARBA00022691"/>
    </source>
</evidence>
<evidence type="ECO:0000256" key="2">
    <source>
        <dbReference type="ARBA" id="ARBA00012185"/>
    </source>
</evidence>
<feature type="domain" description="DNA methylase N-4/N-6" evidence="9">
    <location>
        <begin position="246"/>
        <end position="368"/>
    </location>
</feature>
<dbReference type="GO" id="GO:0032259">
    <property type="term" value="P:methylation"/>
    <property type="evidence" value="ECO:0007669"/>
    <property type="project" value="UniProtKB-KW"/>
</dbReference>